<reference evidence="2 3" key="1">
    <citation type="submission" date="2020-02" db="EMBL/GenBank/DDBJ databases">
        <title>Synteny-based analysis reveals conserved mechanism for high triclosan tolerance in Pseudomonas, as well as instances of horizontal transfer.</title>
        <authorList>
            <person name="Mcfarland A.G."/>
            <person name="Bertucci H.K."/>
            <person name="Litmann E."/>
            <person name="Shen J."/>
            <person name="Huttenhower C."/>
            <person name="Hartmann E.M."/>
        </authorList>
    </citation>
    <scope>NUCLEOTIDE SEQUENCE [LARGE SCALE GENOMIC DNA]</scope>
    <source>
        <strain evidence="2 3">115A1</strain>
    </source>
</reference>
<gene>
    <name evidence="2" type="ORF">G7026_03415</name>
</gene>
<keyword evidence="1" id="KW-0472">Membrane</keyword>
<keyword evidence="1" id="KW-1133">Transmembrane helix</keyword>
<accession>A0ABR5YWU3</accession>
<evidence type="ECO:0000313" key="2">
    <source>
        <dbReference type="EMBL" id="MBA1272401.1"/>
    </source>
</evidence>
<comment type="caution">
    <text evidence="2">The sequence shown here is derived from an EMBL/GenBank/DDBJ whole genome shotgun (WGS) entry which is preliminary data.</text>
</comment>
<keyword evidence="3" id="KW-1185">Reference proteome</keyword>
<name>A0ABR5YWU3_9GAMM</name>
<evidence type="ECO:0000313" key="3">
    <source>
        <dbReference type="Proteomes" id="UP000786387"/>
    </source>
</evidence>
<dbReference type="RefSeq" id="WP_181069369.1">
    <property type="nucleotide sequence ID" value="NZ_JAAMRF010000002.1"/>
</dbReference>
<dbReference type="EMBL" id="JAAMRF010000002">
    <property type="protein sequence ID" value="MBA1272401.1"/>
    <property type="molecule type" value="Genomic_DNA"/>
</dbReference>
<proteinExistence type="predicted"/>
<feature type="transmembrane region" description="Helical" evidence="1">
    <location>
        <begin position="7"/>
        <end position="26"/>
    </location>
</feature>
<organism evidence="2 3">
    <name type="scientific">Stutzerimonas azotifigens</name>
    <dbReference type="NCBI Taxonomy" id="291995"/>
    <lineage>
        <taxon>Bacteria</taxon>
        <taxon>Pseudomonadati</taxon>
        <taxon>Pseudomonadota</taxon>
        <taxon>Gammaproteobacteria</taxon>
        <taxon>Pseudomonadales</taxon>
        <taxon>Pseudomonadaceae</taxon>
        <taxon>Stutzerimonas</taxon>
    </lineage>
</organism>
<sequence>MRNPSPLFIAGVPLLTIGTVFAVLGLTTEVAPFFYVVPCFIVPGLVLVAWPR</sequence>
<feature type="transmembrane region" description="Helical" evidence="1">
    <location>
        <begin position="32"/>
        <end position="50"/>
    </location>
</feature>
<dbReference type="Proteomes" id="UP000786387">
    <property type="component" value="Unassembled WGS sequence"/>
</dbReference>
<evidence type="ECO:0000256" key="1">
    <source>
        <dbReference type="SAM" id="Phobius"/>
    </source>
</evidence>
<keyword evidence="1" id="KW-0812">Transmembrane</keyword>
<protein>
    <submittedName>
        <fullName evidence="2">Uncharacterized protein</fullName>
    </submittedName>
</protein>